<feature type="signal peptide" evidence="15">
    <location>
        <begin position="1"/>
        <end position="34"/>
    </location>
</feature>
<dbReference type="InterPro" id="IPR036734">
    <property type="entry name" value="Neur_chan_lig-bd_sf"/>
</dbReference>
<evidence type="ECO:0000256" key="2">
    <source>
        <dbReference type="ARBA" id="ARBA00004236"/>
    </source>
</evidence>
<dbReference type="PANTHER" id="PTHR24039">
    <property type="entry name" value="FIBRILLIN-RELATED"/>
    <property type="match status" value="1"/>
</dbReference>
<keyword evidence="8" id="KW-0406">Ion transport</keyword>
<dbReference type="Gene3D" id="1.20.58.390">
    <property type="entry name" value="Neurotransmitter-gated ion-channel transmembrane domain"/>
    <property type="match status" value="1"/>
</dbReference>
<evidence type="ECO:0000256" key="9">
    <source>
        <dbReference type="ARBA" id="ARBA00023157"/>
    </source>
</evidence>
<feature type="domain" description="EGF-like" evidence="16">
    <location>
        <begin position="570"/>
        <end position="606"/>
    </location>
</feature>
<keyword evidence="14" id="KW-1133">Transmembrane helix</keyword>
<evidence type="ECO:0000256" key="1">
    <source>
        <dbReference type="ARBA" id="ARBA00004141"/>
    </source>
</evidence>
<evidence type="ECO:0000256" key="14">
    <source>
        <dbReference type="SAM" id="Phobius"/>
    </source>
</evidence>
<dbReference type="Gene3D" id="2.70.170.10">
    <property type="entry name" value="Neurotransmitter-gated ion-channel ligand-binding domain"/>
    <property type="match status" value="1"/>
</dbReference>
<keyword evidence="9" id="KW-1015">Disulfide bond</keyword>
<evidence type="ECO:0000256" key="15">
    <source>
        <dbReference type="SAM" id="SignalP"/>
    </source>
</evidence>
<dbReference type="InterPro" id="IPR036719">
    <property type="entry name" value="Neuro-gated_channel_TM_sf"/>
</dbReference>
<dbReference type="PROSITE" id="PS50026">
    <property type="entry name" value="EGF_3"/>
    <property type="match status" value="9"/>
</dbReference>
<dbReference type="PROSITE" id="PS01186">
    <property type="entry name" value="EGF_2"/>
    <property type="match status" value="2"/>
</dbReference>
<dbReference type="SUPFAM" id="SSF90112">
    <property type="entry name" value="Neurotransmitter-gated ion-channel transmembrane pore"/>
    <property type="match status" value="1"/>
</dbReference>
<dbReference type="GO" id="GO:0004888">
    <property type="term" value="F:transmembrane signaling receptor activity"/>
    <property type="evidence" value="ECO:0007669"/>
    <property type="project" value="InterPro"/>
</dbReference>
<dbReference type="InterPro" id="IPR006202">
    <property type="entry name" value="Neur_chan_lig-bd"/>
</dbReference>
<dbReference type="PANTHER" id="PTHR24039:SF58">
    <property type="entry name" value="EGF-LIKE DOMAIN-CONTAINING PROTEIN"/>
    <property type="match status" value="1"/>
</dbReference>
<keyword evidence="7" id="KW-0677">Repeat</keyword>
<feature type="domain" description="EGF-like" evidence="16">
    <location>
        <begin position="822"/>
        <end position="858"/>
    </location>
</feature>
<feature type="domain" description="EGF-like" evidence="16">
    <location>
        <begin position="868"/>
        <end position="904"/>
    </location>
</feature>
<keyword evidence="12" id="KW-0407">Ion channel</keyword>
<evidence type="ECO:0000256" key="8">
    <source>
        <dbReference type="ARBA" id="ARBA00023065"/>
    </source>
</evidence>
<organism evidence="17 18">
    <name type="scientific">Branchiostoma floridae</name>
    <name type="common">Florida lancelet</name>
    <name type="synonym">Amphioxus</name>
    <dbReference type="NCBI Taxonomy" id="7739"/>
    <lineage>
        <taxon>Eukaryota</taxon>
        <taxon>Metazoa</taxon>
        <taxon>Chordata</taxon>
        <taxon>Cephalochordata</taxon>
        <taxon>Leptocardii</taxon>
        <taxon>Amphioxiformes</taxon>
        <taxon>Branchiostomatidae</taxon>
        <taxon>Branchiostoma</taxon>
    </lineage>
</organism>
<keyword evidence="4" id="KW-1003">Cell membrane</keyword>
<evidence type="ECO:0000256" key="5">
    <source>
        <dbReference type="ARBA" id="ARBA00022536"/>
    </source>
</evidence>
<dbReference type="Proteomes" id="UP000001554">
    <property type="component" value="Chromosome 5"/>
</dbReference>
<evidence type="ECO:0000256" key="11">
    <source>
        <dbReference type="ARBA" id="ARBA00023214"/>
    </source>
</evidence>
<feature type="transmembrane region" description="Helical" evidence="14">
    <location>
        <begin position="1290"/>
        <end position="1310"/>
    </location>
</feature>
<dbReference type="InterPro" id="IPR006029">
    <property type="entry name" value="Neurotrans-gated_channel_TM"/>
</dbReference>
<dbReference type="SUPFAM" id="SSF57196">
    <property type="entry name" value="EGF/Laminin"/>
    <property type="match status" value="1"/>
</dbReference>
<evidence type="ECO:0000256" key="12">
    <source>
        <dbReference type="ARBA" id="ARBA00023303"/>
    </source>
</evidence>
<evidence type="ECO:0000259" key="16">
    <source>
        <dbReference type="PROSITE" id="PS50026"/>
    </source>
</evidence>
<feature type="transmembrane region" description="Helical" evidence="14">
    <location>
        <begin position="1392"/>
        <end position="1414"/>
    </location>
</feature>
<keyword evidence="14" id="KW-0472">Membrane</keyword>
<dbReference type="GO" id="GO:0005886">
    <property type="term" value="C:plasma membrane"/>
    <property type="evidence" value="ECO:0007669"/>
    <property type="project" value="UniProtKB-SubCell"/>
</dbReference>
<dbReference type="GO" id="GO:0005201">
    <property type="term" value="F:extracellular matrix structural constituent"/>
    <property type="evidence" value="ECO:0000318"/>
    <property type="project" value="GO_Central"/>
</dbReference>
<evidence type="ECO:0000256" key="13">
    <source>
        <dbReference type="PROSITE-ProRule" id="PRU00076"/>
    </source>
</evidence>
<evidence type="ECO:0000256" key="6">
    <source>
        <dbReference type="ARBA" id="ARBA00022729"/>
    </source>
</evidence>
<accession>A0A9J7MSI4</accession>
<reference evidence="17" key="1">
    <citation type="journal article" date="2020" name="Nat. Ecol. Evol.">
        <title>Deeply conserved synteny resolves early events in vertebrate evolution.</title>
        <authorList>
            <person name="Simakov O."/>
            <person name="Marletaz F."/>
            <person name="Yue J.X."/>
            <person name="O'Connell B."/>
            <person name="Jenkins J."/>
            <person name="Brandt A."/>
            <person name="Calef R."/>
            <person name="Tung C.H."/>
            <person name="Huang T.K."/>
            <person name="Schmutz J."/>
            <person name="Satoh N."/>
            <person name="Yu J.K."/>
            <person name="Putnam N.H."/>
            <person name="Green R.E."/>
            <person name="Rokhsar D.S."/>
        </authorList>
    </citation>
    <scope>NUCLEOTIDE SEQUENCE [LARGE SCALE GENOMIC DNA]</scope>
    <source>
        <strain evidence="17">S238N-H82</strain>
    </source>
</reference>
<dbReference type="GO" id="GO:0005254">
    <property type="term" value="F:chloride channel activity"/>
    <property type="evidence" value="ECO:0007669"/>
    <property type="project" value="UniProtKB-KW"/>
</dbReference>
<dbReference type="GO" id="GO:0005509">
    <property type="term" value="F:calcium ion binding"/>
    <property type="evidence" value="ECO:0007669"/>
    <property type="project" value="InterPro"/>
</dbReference>
<dbReference type="GO" id="GO:0005576">
    <property type="term" value="C:extracellular region"/>
    <property type="evidence" value="ECO:0000318"/>
    <property type="project" value="GO_Central"/>
</dbReference>
<comment type="caution">
    <text evidence="13">Lacks conserved residue(s) required for the propagation of feature annotation.</text>
</comment>
<dbReference type="SMART" id="SM00179">
    <property type="entry name" value="EGF_CA"/>
    <property type="match status" value="8"/>
</dbReference>
<dbReference type="KEGG" id="bfo:118416382"/>
<feature type="domain" description="EGF-like" evidence="16">
    <location>
        <begin position="733"/>
        <end position="775"/>
    </location>
</feature>
<dbReference type="Pfam" id="PF00008">
    <property type="entry name" value="EGF"/>
    <property type="match status" value="3"/>
</dbReference>
<evidence type="ECO:0000313" key="17">
    <source>
        <dbReference type="Proteomes" id="UP000001554"/>
    </source>
</evidence>
<dbReference type="InterPro" id="IPR006028">
    <property type="entry name" value="GABAA/Glycine_rcpt"/>
</dbReference>
<dbReference type="InterPro" id="IPR038050">
    <property type="entry name" value="Neuro_actylchol_rec"/>
</dbReference>
<dbReference type="Pfam" id="PF02931">
    <property type="entry name" value="Neur_chan_LBD"/>
    <property type="match status" value="1"/>
</dbReference>
<dbReference type="GO" id="GO:0034707">
    <property type="term" value="C:chloride channel complex"/>
    <property type="evidence" value="ECO:0007669"/>
    <property type="project" value="UniProtKB-KW"/>
</dbReference>
<dbReference type="Gene3D" id="2.10.25.10">
    <property type="entry name" value="Laminin"/>
    <property type="match status" value="10"/>
</dbReference>
<dbReference type="SMART" id="SM00181">
    <property type="entry name" value="EGF"/>
    <property type="match status" value="10"/>
</dbReference>
<dbReference type="PRINTS" id="PR00253">
    <property type="entry name" value="GABAARECEPTR"/>
</dbReference>
<evidence type="ECO:0000256" key="7">
    <source>
        <dbReference type="ARBA" id="ARBA00022737"/>
    </source>
</evidence>
<dbReference type="InterPro" id="IPR001881">
    <property type="entry name" value="EGF-like_Ca-bd_dom"/>
</dbReference>
<dbReference type="GO" id="GO:0005230">
    <property type="term" value="F:extracellular ligand-gated monoatomic ion channel activity"/>
    <property type="evidence" value="ECO:0007669"/>
    <property type="project" value="InterPro"/>
</dbReference>
<feature type="transmembrane region" description="Helical" evidence="14">
    <location>
        <begin position="1263"/>
        <end position="1284"/>
    </location>
</feature>
<feature type="domain" description="EGF-like" evidence="16">
    <location>
        <begin position="914"/>
        <end position="950"/>
    </location>
</feature>
<dbReference type="SUPFAM" id="SSF63712">
    <property type="entry name" value="Nicotinic receptor ligand binding domain-like"/>
    <property type="match status" value="1"/>
</dbReference>
<evidence type="ECO:0000313" key="18">
    <source>
        <dbReference type="RefSeq" id="XP_035677371.1"/>
    </source>
</evidence>
<keyword evidence="6 15" id="KW-0732">Signal</keyword>
<reference evidence="18" key="2">
    <citation type="submission" date="2025-08" db="UniProtKB">
        <authorList>
            <consortium name="RefSeq"/>
        </authorList>
    </citation>
    <scope>IDENTIFICATION</scope>
    <source>
        <strain evidence="18">S238N-H82</strain>
        <tissue evidence="18">Testes</tissue>
    </source>
</reference>
<sequence length="1415" mass="150834">MAGRDHRATRSRLVSAGIACWLLIVIGISAPTAAAGPHAFQVVRTTNQQYKGVDFFAIHARLPADGWSASENWCRDYQNLCERCVTEYNSDPYINDVLGCNPAGGVGEIAKLAFSAPNSWSRSFGFNSCADSDRYCRQNISNSIYSLYSTSRAWPGEEDQTVYTVCKGSTPHSNGGCQHFWDGQSTCICQPGFVLQADGRSCEAGPTAFEVLRTQNHEYKRINFLAIEARLPADGLSKYITWCTDYMYLCAEYGLRPTGCGEDHALETGQYFYDRYARCLAEYNSDPYIDNSLGCNPYGHIASLASSAFSVSVTRTSSFGFSSCHFNHCNREIYDSRSSTVPPDFTFDGSGSTIVYTVCRGRDEIHTFEVLRTANQQYQGVDFFVIEARIPDDGLSASESWCRDYQNLCAEFGLNATGCGEDYAVEGGWGTTPEHIRCADEYSSDPYINNVLGCPPAAGVEAVVRQAFEPLYTGARFFGFDACSVPSCQRTLYDSSALSNTTAIHAGTSSAERIVYTVCTGIVDIDACDNNLCHAQATCTDNPAPALDATCTCNTGFTGDGLANGTGCLDTDACSANPCHAQASCTDNPAPAVDATCTCNTGYTGDGLASGTGCLDIDACNNNPCHAQAICTDSPAPALDATYACDTNPCHAKASCTDNPPPALNATCTCNTGYTGDGLVNGTGCLDINVCSANPCHAQATCTDNHPPALNATCTCNTGFTGDGLVNGTGCTDTDACSANPCHAQATCTDNPAPALNATCTCNTGYAGDGVARCSDIDACDNNPCDAQASCTDNPAPALDATCTCNTGYAGDGLVNGTGCLDIDACDNNPCHAQATCSDNPAPALDATCTCSTGYTGDGLASGTGCLDIDACDDNPCDAQATCTDNPAPALDATCTCSTGYTGDGLASGTGCLDIDACDNNPCDAQATCTDNPAPALDATCTCSPWFTGDGLVNGTGCSVTTAPPSLVYQVLQGVHESLELFNTNDSATMADWERWRTGEAVPEDYKRETRPQTRDGNIEVIYTVAVLGVGPLSEANSNMTVAIEYSMAWVDDRLAELTDHVTPVSSALLWVPPLAFGSTVRRAAHIDGDGKGNNNKINMWLQRQGVTFYKLTRKLELICPTDLEKYPFDDYKCSIVLNGYGGVVFPFRQPSESYEAQPIEVDMTEVTSQFEMTGLKLVSRVTPLNQHTETGCVMFEASCTFPANDCPLMKGCADESDECYGCKHFVGTCSYVSATDQCANTSSGLSTLEVQLSFSRRRWSHVFRTFVPSVVIVGCSWISFWLHPSDVTARVQLCVTVILALIAMAGNRMKHGITAVRAEDVWMCGGIITVALALLETVAVNSALRGNVFMLSVFKRHTTRVEPIPGPSAWADDEGNEEATSHEAVANRIDFFSRILVPISFTAFVAGFLLYYLV</sequence>
<keyword evidence="14" id="KW-0812">Transmembrane</keyword>
<proteinExistence type="predicted"/>
<feature type="domain" description="EGF-like" evidence="16">
    <location>
        <begin position="641"/>
        <end position="677"/>
    </location>
</feature>
<evidence type="ECO:0000256" key="3">
    <source>
        <dbReference type="ARBA" id="ARBA00022448"/>
    </source>
</evidence>
<dbReference type="GeneID" id="118416382"/>
<gene>
    <name evidence="18" type="primary">LOC118416382</name>
</gene>
<keyword evidence="3" id="KW-0813">Transport</keyword>
<keyword evidence="11" id="KW-0868">Chloride</keyword>
<feature type="chain" id="PRO_5039951202" evidence="15">
    <location>
        <begin position="35"/>
        <end position="1415"/>
    </location>
</feature>
<evidence type="ECO:0000256" key="10">
    <source>
        <dbReference type="ARBA" id="ARBA00023173"/>
    </source>
</evidence>
<feature type="domain" description="EGF-like" evidence="16">
    <location>
        <begin position="776"/>
        <end position="812"/>
    </location>
</feature>
<dbReference type="FunFam" id="2.10.25.10:FF:001082">
    <property type="entry name" value="Signal peptide, CUB domain, EGF-like 2"/>
    <property type="match status" value="1"/>
</dbReference>
<dbReference type="InterPro" id="IPR000742">
    <property type="entry name" value="EGF"/>
</dbReference>
<feature type="domain" description="EGF-like" evidence="16">
    <location>
        <begin position="687"/>
        <end position="723"/>
    </location>
</feature>
<dbReference type="RefSeq" id="XP_035677371.1">
    <property type="nucleotide sequence ID" value="XM_035821478.1"/>
</dbReference>
<keyword evidence="10" id="KW-0869">Chloride channel</keyword>
<keyword evidence="17" id="KW-1185">Reference proteome</keyword>
<name>A0A9J7MSI4_BRAFL</name>
<protein>
    <submittedName>
        <fullName evidence="18">Uncharacterized protein LOC118416382</fullName>
    </submittedName>
</protein>
<dbReference type="OrthoDB" id="4405280at2759"/>
<feature type="domain" description="EGF-like" evidence="16">
    <location>
        <begin position="524"/>
        <end position="560"/>
    </location>
</feature>
<evidence type="ECO:0000256" key="4">
    <source>
        <dbReference type="ARBA" id="ARBA00022475"/>
    </source>
</evidence>
<dbReference type="Pfam" id="PF02932">
    <property type="entry name" value="Neur_chan_memb"/>
    <property type="match status" value="1"/>
</dbReference>
<keyword evidence="5 13" id="KW-0245">EGF-like domain</keyword>
<comment type="subcellular location">
    <subcellularLocation>
        <location evidence="2">Cell membrane</location>
    </subcellularLocation>
    <subcellularLocation>
        <location evidence="1">Membrane</location>
        <topology evidence="1">Multi-pass membrane protein</topology>
    </subcellularLocation>
</comment>
<feature type="transmembrane region" description="Helical" evidence="14">
    <location>
        <begin position="1322"/>
        <end position="1345"/>
    </location>
</feature>